<evidence type="ECO:0000313" key="2">
    <source>
        <dbReference type="Proteomes" id="UP001260534"/>
    </source>
</evidence>
<dbReference type="RefSeq" id="WP_209031654.1">
    <property type="nucleotide sequence ID" value="NZ_CP115873.1"/>
</dbReference>
<comment type="caution">
    <text evidence="1">The sequence shown here is derived from an EMBL/GenBank/DDBJ whole genome shotgun (WGS) entry which is preliminary data.</text>
</comment>
<dbReference type="Gene3D" id="1.10.10.1130">
    <property type="entry name" value="Uncharacterised protein PF10982, DUF2789"/>
    <property type="match status" value="1"/>
</dbReference>
<protein>
    <submittedName>
        <fullName evidence="1">DUF2789 domain-containing protein</fullName>
    </submittedName>
</protein>
<dbReference type="Pfam" id="PF10982">
    <property type="entry name" value="DUF2789"/>
    <property type="match status" value="1"/>
</dbReference>
<proteinExistence type="predicted"/>
<sequence>MESVIHPFADLFAQLGLPNSEPEIRQFIAQHGPLPDGMRLEEAPFWTPAQAQLLREERLEDADWAIVVDQLNIALHAQPKPESDRAG</sequence>
<dbReference type="InterPro" id="IPR021250">
    <property type="entry name" value="DUF2789"/>
</dbReference>
<accession>A0ABU2I3K6</accession>
<dbReference type="EMBL" id="JAQMHB010000001">
    <property type="protein sequence ID" value="MDS9991957.1"/>
    <property type="molecule type" value="Genomic_DNA"/>
</dbReference>
<dbReference type="InterPro" id="IPR038086">
    <property type="entry name" value="DUF2789_sf"/>
</dbReference>
<name>A0ABU2I3K6_9XANT</name>
<gene>
    <name evidence="1" type="ORF">PNQ69_04180</name>
</gene>
<organism evidence="1 2">
    <name type="scientific">Xanthomonas hawaiiensis</name>
    <dbReference type="NCBI Taxonomy" id="3003247"/>
    <lineage>
        <taxon>Bacteria</taxon>
        <taxon>Pseudomonadati</taxon>
        <taxon>Pseudomonadota</taxon>
        <taxon>Gammaproteobacteria</taxon>
        <taxon>Lysobacterales</taxon>
        <taxon>Lysobacteraceae</taxon>
        <taxon>Xanthomonas</taxon>
    </lineage>
</organism>
<dbReference type="Proteomes" id="UP001260534">
    <property type="component" value="Unassembled WGS sequence"/>
</dbReference>
<reference evidence="1 2" key="1">
    <citation type="submission" date="2023-01" db="EMBL/GenBank/DDBJ databases">
        <title>Xanthomonas hawaiianensis sp. nov. isolated from Araceae family in Hawaii.</title>
        <authorList>
            <person name="Chunag S.-C."/>
            <person name="Dobhal S."/>
            <person name="Alvarez A."/>
            <person name="Arif M."/>
        </authorList>
    </citation>
    <scope>NUCLEOTIDE SEQUENCE [LARGE SCALE GENOMIC DNA]</scope>
    <source>
        <strain evidence="1 2">A2111</strain>
    </source>
</reference>
<keyword evidence="2" id="KW-1185">Reference proteome</keyword>
<evidence type="ECO:0000313" key="1">
    <source>
        <dbReference type="EMBL" id="MDS9991957.1"/>
    </source>
</evidence>